<name>U4TGP0_9LACO</name>
<protein>
    <submittedName>
        <fullName evidence="1">FabZ</fullName>
    </submittedName>
</protein>
<gene>
    <name evidence="1" type="primary">fabZ</name>
    <name evidence="1" type="ORF">L248_1765</name>
</gene>
<dbReference type="eggNOG" id="COG0764">
    <property type="taxonomic scope" value="Bacteria"/>
</dbReference>
<sequence length="141" mass="15197">MIPAVQDVIPQRYPFQLIDTFTAVVPGEMAAARKQVTINEWFFAGRPADHLTMPRPLLIEALAQTGVAAVLALPAFAHDDVLFGGIRDAQFYDSIRPGDALTLTMTLAKLKRPFGIGNGQITRGGRVVVAAQLILAISGKE</sequence>
<dbReference type="CDD" id="cd01288">
    <property type="entry name" value="FabZ"/>
    <property type="match status" value="1"/>
</dbReference>
<evidence type="ECO:0000313" key="1">
    <source>
        <dbReference type="EMBL" id="ERL63946.1"/>
    </source>
</evidence>
<evidence type="ECO:0000313" key="2">
    <source>
        <dbReference type="Proteomes" id="UP000030647"/>
    </source>
</evidence>
<dbReference type="Pfam" id="PF07977">
    <property type="entry name" value="FabA"/>
    <property type="match status" value="1"/>
</dbReference>
<reference evidence="2" key="1">
    <citation type="journal article" date="2013" name="Genome Announc.">
        <title>Whole-Genome Sequencing of Lactobacillus shenzhenensis Strain LY-73T.</title>
        <authorList>
            <person name="Lin Z."/>
            <person name="Liu Z."/>
            <person name="Yang R."/>
            <person name="Zou Y."/>
            <person name="Wan D."/>
            <person name="Chen J."/>
            <person name="Guo M."/>
            <person name="Zhao J."/>
            <person name="Fang C."/>
            <person name="Yang R."/>
            <person name="Liu F."/>
        </authorList>
    </citation>
    <scope>NUCLEOTIDE SEQUENCE [LARGE SCALE GENOMIC DNA]</scope>
    <source>
        <strain evidence="2">LY-73</strain>
    </source>
</reference>
<accession>U4TGP0</accession>
<dbReference type="Gene3D" id="3.10.129.10">
    <property type="entry name" value="Hotdog Thioesterase"/>
    <property type="match status" value="1"/>
</dbReference>
<dbReference type="SUPFAM" id="SSF54637">
    <property type="entry name" value="Thioesterase/thiol ester dehydrase-isomerase"/>
    <property type="match status" value="1"/>
</dbReference>
<dbReference type="Proteomes" id="UP000030647">
    <property type="component" value="Unassembled WGS sequence"/>
</dbReference>
<dbReference type="RefSeq" id="WP_022530771.1">
    <property type="nucleotide sequence ID" value="NZ_KI271608.1"/>
</dbReference>
<dbReference type="InterPro" id="IPR013114">
    <property type="entry name" value="FabA_FabZ"/>
</dbReference>
<keyword evidence="2" id="KW-1185">Reference proteome</keyword>
<dbReference type="PANTHER" id="PTHR30272">
    <property type="entry name" value="3-HYDROXYACYL-[ACYL-CARRIER-PROTEIN] DEHYDRATASE"/>
    <property type="match status" value="1"/>
</dbReference>
<dbReference type="EMBL" id="KI271608">
    <property type="protein sequence ID" value="ERL63946.1"/>
    <property type="molecule type" value="Genomic_DNA"/>
</dbReference>
<dbReference type="STRING" id="1231336.L248_1765"/>
<dbReference type="OrthoDB" id="9772788at2"/>
<dbReference type="PANTHER" id="PTHR30272:SF3">
    <property type="entry name" value="(3R)-HYDROXYMYRISTOYL-[ACYL CARRIER PROTEIN] DEHYDRATASE"/>
    <property type="match status" value="1"/>
</dbReference>
<proteinExistence type="predicted"/>
<organism evidence="1 2">
    <name type="scientific">Schleiferilactobacillus shenzhenensis LY-73</name>
    <dbReference type="NCBI Taxonomy" id="1231336"/>
    <lineage>
        <taxon>Bacteria</taxon>
        <taxon>Bacillati</taxon>
        <taxon>Bacillota</taxon>
        <taxon>Bacilli</taxon>
        <taxon>Lactobacillales</taxon>
        <taxon>Lactobacillaceae</taxon>
        <taxon>Schleiferilactobacillus</taxon>
    </lineage>
</organism>
<dbReference type="AlphaFoldDB" id="U4TGP0"/>
<dbReference type="HOGENOM" id="CLU_078912_3_0_9"/>
<dbReference type="InterPro" id="IPR029069">
    <property type="entry name" value="HotDog_dom_sf"/>
</dbReference>